<dbReference type="InterPro" id="IPR029058">
    <property type="entry name" value="AB_hydrolase_fold"/>
</dbReference>
<evidence type="ECO:0000256" key="1">
    <source>
        <dbReference type="ARBA" id="ARBA00010088"/>
    </source>
</evidence>
<gene>
    <name evidence="6" type="ORF">AYL99_10449</name>
</gene>
<evidence type="ECO:0008006" key="8">
    <source>
        <dbReference type="Google" id="ProtNLM"/>
    </source>
</evidence>
<dbReference type="Gene3D" id="3.40.50.1820">
    <property type="entry name" value="alpha/beta hydrolase"/>
    <property type="match status" value="1"/>
</dbReference>
<feature type="signal peptide" evidence="3">
    <location>
        <begin position="1"/>
        <end position="18"/>
    </location>
</feature>
<keyword evidence="7" id="KW-1185">Reference proteome</keyword>
<dbReference type="InterPro" id="IPR000073">
    <property type="entry name" value="AB_hydrolase_1"/>
</dbReference>
<dbReference type="RefSeq" id="XP_018688843.1">
    <property type="nucleotide sequence ID" value="XM_018841955.1"/>
</dbReference>
<dbReference type="AlphaFoldDB" id="A0A178Z7Q8"/>
<evidence type="ECO:0000259" key="5">
    <source>
        <dbReference type="Pfam" id="PF08386"/>
    </source>
</evidence>
<dbReference type="Pfam" id="PF00561">
    <property type="entry name" value="Abhydrolase_1"/>
    <property type="match status" value="1"/>
</dbReference>
<feature type="domain" description="Peptidase S33 tripeptidyl aminopeptidase-like C-terminal" evidence="5">
    <location>
        <begin position="409"/>
        <end position="513"/>
    </location>
</feature>
<evidence type="ECO:0000313" key="6">
    <source>
        <dbReference type="EMBL" id="OAP55476.1"/>
    </source>
</evidence>
<dbReference type="InterPro" id="IPR013595">
    <property type="entry name" value="Pept_S33_TAP-like_C"/>
</dbReference>
<organism evidence="6 7">
    <name type="scientific">Fonsecaea erecta</name>
    <dbReference type="NCBI Taxonomy" id="1367422"/>
    <lineage>
        <taxon>Eukaryota</taxon>
        <taxon>Fungi</taxon>
        <taxon>Dikarya</taxon>
        <taxon>Ascomycota</taxon>
        <taxon>Pezizomycotina</taxon>
        <taxon>Eurotiomycetes</taxon>
        <taxon>Chaetothyriomycetidae</taxon>
        <taxon>Chaetothyriales</taxon>
        <taxon>Herpotrichiellaceae</taxon>
        <taxon>Fonsecaea</taxon>
    </lineage>
</organism>
<feature type="domain" description="AB hydrolase-1" evidence="4">
    <location>
        <begin position="85"/>
        <end position="275"/>
    </location>
</feature>
<dbReference type="GeneID" id="30014617"/>
<feature type="chain" id="PRO_5008098344" description="AB hydrolase-1 domain-containing protein" evidence="3">
    <location>
        <begin position="19"/>
        <end position="516"/>
    </location>
</feature>
<comment type="caution">
    <text evidence="6">The sequence shown here is derived from an EMBL/GenBank/DDBJ whole genome shotgun (WGS) entry which is preliminary data.</text>
</comment>
<evidence type="ECO:0000256" key="2">
    <source>
        <dbReference type="ARBA" id="ARBA00022801"/>
    </source>
</evidence>
<dbReference type="GO" id="GO:0016787">
    <property type="term" value="F:hydrolase activity"/>
    <property type="evidence" value="ECO:0007669"/>
    <property type="project" value="UniProtKB-KW"/>
</dbReference>
<evidence type="ECO:0000259" key="4">
    <source>
        <dbReference type="Pfam" id="PF00561"/>
    </source>
</evidence>
<evidence type="ECO:0000313" key="7">
    <source>
        <dbReference type="Proteomes" id="UP000078343"/>
    </source>
</evidence>
<dbReference type="PANTHER" id="PTHR43248:SF30">
    <property type="entry name" value="AB HYDROLASE-1 DOMAIN-CONTAINING PROTEIN"/>
    <property type="match status" value="1"/>
</dbReference>
<dbReference type="Proteomes" id="UP000078343">
    <property type="component" value="Unassembled WGS sequence"/>
</dbReference>
<sequence length="516" mass="55275">MLLVLLLLSLNAPTVVHAAPFRARAAVAPQYSIEWSNCTDINLPNLQCGTMQVPLDWSAPGGAQISLFMTKIKSTSTNSSPGKSLLWNPGGPGVTASITCQLIGAGQIEYFSPALYEHFDIICPDPRGVGQSTPVKCDPAIYNQMPQLLVGDDAAAFQKLANWNLAFGNSCLNMTGNLLRHVDTTSAAHDLEAIRLALDQGKMNWFGNSYGSQLGAAYAELYPQNVRALVLDGVLDHSLSETVAFSTLGTTYEAELNRWFQWCQANTSCALYGQENIPQVFDSLVAQANSAPIPAPGCLNTSDTPSAGTCQASVTGYDMIFNAQGAYLSDPRLTGWVTFGVALNQSLSGNATLLSNAVETGVSNDAFSGIAIGCLDWTAKHSLFPEHQALQQLGSVVSPHTLGANQFFQYSSWCFNWPVPIANPPHALNTSQVAQLPSESVLLVNAEYDPETSYVWAQGVKDQLTTSARDGDDKALVLTRRGDGHTSYAIQGQAARIMDAFWVNRTVPGNGTVVDS</sequence>
<proteinExistence type="inferred from homology"/>
<keyword evidence="3" id="KW-0732">Signal</keyword>
<evidence type="ECO:0000256" key="3">
    <source>
        <dbReference type="SAM" id="SignalP"/>
    </source>
</evidence>
<reference evidence="6 7" key="1">
    <citation type="submission" date="2016-04" db="EMBL/GenBank/DDBJ databases">
        <title>Draft genome of Fonsecaea erecta CBS 125763.</title>
        <authorList>
            <person name="Weiss V.A."/>
            <person name="Vicente V.A."/>
            <person name="Raittz R.T."/>
            <person name="Moreno L.F."/>
            <person name="De Souza E.M."/>
            <person name="Pedrosa F.O."/>
            <person name="Steffens M.B."/>
            <person name="Faoro H."/>
            <person name="Tadra-Sfeir M.Z."/>
            <person name="Najafzadeh M.J."/>
            <person name="Felipe M.S."/>
            <person name="Teixeira M."/>
            <person name="Sun J."/>
            <person name="Xi L."/>
            <person name="Gomes R."/>
            <person name="De Azevedo C.M."/>
            <person name="Salgado C.G."/>
            <person name="Da Silva M.B."/>
            <person name="Nascimento M.F."/>
            <person name="Queiroz-Telles F."/>
            <person name="Attili D.S."/>
            <person name="Gorbushina A."/>
        </authorList>
    </citation>
    <scope>NUCLEOTIDE SEQUENCE [LARGE SCALE GENOMIC DNA]</scope>
    <source>
        <strain evidence="6 7">CBS 125763</strain>
    </source>
</reference>
<accession>A0A178Z7Q8</accession>
<dbReference type="InterPro" id="IPR051601">
    <property type="entry name" value="Serine_prot/Carboxylest_S33"/>
</dbReference>
<dbReference type="STRING" id="1367422.A0A178Z7Q8"/>
<dbReference type="Pfam" id="PF08386">
    <property type="entry name" value="Abhydrolase_4"/>
    <property type="match status" value="1"/>
</dbReference>
<dbReference type="OrthoDB" id="425534at2759"/>
<comment type="similarity">
    <text evidence="1">Belongs to the peptidase S33 family.</text>
</comment>
<dbReference type="EMBL" id="LVYI01000011">
    <property type="protein sequence ID" value="OAP55476.1"/>
    <property type="molecule type" value="Genomic_DNA"/>
</dbReference>
<name>A0A178Z7Q8_9EURO</name>
<keyword evidence="2" id="KW-0378">Hydrolase</keyword>
<dbReference type="PANTHER" id="PTHR43248">
    <property type="entry name" value="2-SUCCINYL-6-HYDROXY-2,4-CYCLOHEXADIENE-1-CARBOXYLATE SYNTHASE"/>
    <property type="match status" value="1"/>
</dbReference>
<protein>
    <recommendedName>
        <fullName evidence="8">AB hydrolase-1 domain-containing protein</fullName>
    </recommendedName>
</protein>
<dbReference type="SUPFAM" id="SSF53474">
    <property type="entry name" value="alpha/beta-Hydrolases"/>
    <property type="match status" value="1"/>
</dbReference>